<evidence type="ECO:0000313" key="1">
    <source>
        <dbReference type="EMBL" id="CAD8380092.1"/>
    </source>
</evidence>
<proteinExistence type="predicted"/>
<organism evidence="1">
    <name type="scientific">Pyrodinium bahamense</name>
    <dbReference type="NCBI Taxonomy" id="73915"/>
    <lineage>
        <taxon>Eukaryota</taxon>
        <taxon>Sar</taxon>
        <taxon>Alveolata</taxon>
        <taxon>Dinophyceae</taxon>
        <taxon>Gonyaulacales</taxon>
        <taxon>Pyrocystaceae</taxon>
        <taxon>Pyrodinium</taxon>
    </lineage>
</organism>
<name>A0A7S0FV09_9DINO</name>
<accession>A0A7S0FV09</accession>
<protein>
    <submittedName>
        <fullName evidence="1">Uncharacterized protein</fullName>
    </submittedName>
</protein>
<dbReference type="AlphaFoldDB" id="A0A7S0FV09"/>
<gene>
    <name evidence="1" type="ORF">PBAH0796_LOCUS24637</name>
</gene>
<dbReference type="EMBL" id="HBEG01040332">
    <property type="protein sequence ID" value="CAD8380092.1"/>
    <property type="molecule type" value="Transcribed_RNA"/>
</dbReference>
<reference evidence="1" key="1">
    <citation type="submission" date="2021-01" db="EMBL/GenBank/DDBJ databases">
        <authorList>
            <person name="Corre E."/>
            <person name="Pelletier E."/>
            <person name="Niang G."/>
            <person name="Scheremetjew M."/>
            <person name="Finn R."/>
            <person name="Kale V."/>
            <person name="Holt S."/>
            <person name="Cochrane G."/>
            <person name="Meng A."/>
            <person name="Brown T."/>
            <person name="Cohen L."/>
        </authorList>
    </citation>
    <scope>NUCLEOTIDE SEQUENCE</scope>
    <source>
        <strain evidence="1">Pbaha01</strain>
    </source>
</reference>
<sequence length="242" mass="25051">MAVGALADDFRVPLAALEADGECPAGSATCALNALQRQARSTPSKDVEHATGKVVEKSWDDVEEAVFNEDEAVEDAGEEPEAGAGAEPSLVAVAERQAESGAFFSRRRGTTTTTTTAGSVAQCCLCRGGVISWSASGTCSHCSSTRILQKLTPKKACQSSKSTGFPGSRVCAQRCSGYFPGHGGNHVPMPSPRPCSITTDGSCRLFGCSNSRGGKQAVQCVQGKCVCKTGFCSPDGKKCVKS</sequence>